<feature type="region of interest" description="Disordered" evidence="6">
    <location>
        <begin position="1"/>
        <end position="48"/>
    </location>
</feature>
<keyword evidence="9" id="KW-1185">Reference proteome</keyword>
<accession>A0ABV5UPZ6</accession>
<dbReference type="InterPro" id="IPR018234">
    <property type="entry name" value="GTP_CycHdrlase_I_CS"/>
</dbReference>
<keyword evidence="5" id="KW-0862">Zinc</keyword>
<sequence length="232" mass="25152">MTHIDDDDFSGAPSDRPSDAFGDSPAGGSGESSDSHGHGHGHHGYKVDRPRIEAAVREILIAVGEDPDRGGLVDTPKRVAKAYAEVFAGLHQDPVDVLSTTFDLDHEELVLVKDIPFYSTCEHHLVPFHGVAHVGYIPSHDGKVTGLSKLARLVDIFARRPQVQERLTTQIVEALVTHLKPRGAIVVIECEHMCMSMRGIRKPGAKTVTSAVRGQLHDPATRAEAMSLILGR</sequence>
<proteinExistence type="inferred from homology"/>
<dbReference type="InterPro" id="IPR043134">
    <property type="entry name" value="GTP-CH-I_N"/>
</dbReference>
<evidence type="ECO:0000256" key="4">
    <source>
        <dbReference type="ARBA" id="ARBA00022801"/>
    </source>
</evidence>
<dbReference type="RefSeq" id="WP_345052356.1">
    <property type="nucleotide sequence ID" value="NZ_BAABED010000001.1"/>
</dbReference>
<dbReference type="PROSITE" id="PS00859">
    <property type="entry name" value="GTP_CYCLOHYDROL_1_1"/>
    <property type="match status" value="1"/>
</dbReference>
<dbReference type="PANTHER" id="PTHR11109">
    <property type="entry name" value="GTP CYCLOHYDROLASE I"/>
    <property type="match status" value="1"/>
</dbReference>
<dbReference type="NCBIfam" id="NF006826">
    <property type="entry name" value="PRK09347.1-3"/>
    <property type="match status" value="1"/>
</dbReference>
<evidence type="ECO:0000256" key="3">
    <source>
        <dbReference type="ARBA" id="ARBA00022563"/>
    </source>
</evidence>
<feature type="binding site" evidence="5">
    <location>
        <position position="121"/>
    </location>
    <ligand>
        <name>Zn(2+)</name>
        <dbReference type="ChEBI" id="CHEBI:29105"/>
    </ligand>
</feature>
<evidence type="ECO:0000256" key="5">
    <source>
        <dbReference type="HAMAP-Rule" id="MF_00223"/>
    </source>
</evidence>
<comment type="subunit">
    <text evidence="5">Homopolymer.</text>
</comment>
<keyword evidence="5" id="KW-0342">GTP-binding</keyword>
<comment type="pathway">
    <text evidence="2 5">Cofactor biosynthesis; 7,8-dihydroneopterin triphosphate biosynthesis; 7,8-dihydroneopterin triphosphate from GTP: step 1/1.</text>
</comment>
<gene>
    <name evidence="5 8" type="primary">folE</name>
    <name evidence="8" type="ORF">ACFFPI_04920</name>
</gene>
<evidence type="ECO:0000259" key="7">
    <source>
        <dbReference type="Pfam" id="PF01227"/>
    </source>
</evidence>
<comment type="caution">
    <text evidence="8">The sequence shown here is derived from an EMBL/GenBank/DDBJ whole genome shotgun (WGS) entry which is preliminary data.</text>
</comment>
<keyword evidence="3 5" id="KW-0554">One-carbon metabolism</keyword>
<reference evidence="8 9" key="1">
    <citation type="submission" date="2024-09" db="EMBL/GenBank/DDBJ databases">
        <authorList>
            <person name="Sun Q."/>
            <person name="Mori K."/>
        </authorList>
    </citation>
    <scope>NUCLEOTIDE SEQUENCE [LARGE SCALE GENOMIC DNA]</scope>
    <source>
        <strain evidence="8 9">JCM 13519</strain>
    </source>
</reference>
<dbReference type="InterPro" id="IPR020602">
    <property type="entry name" value="GTP_CycHdrlase_I_dom"/>
</dbReference>
<name>A0ABV5UPZ6_9MICC</name>
<dbReference type="Proteomes" id="UP001589536">
    <property type="component" value="Unassembled WGS sequence"/>
</dbReference>
<dbReference type="SUPFAM" id="SSF55620">
    <property type="entry name" value="Tetrahydrobiopterin biosynthesis enzymes-like"/>
    <property type="match status" value="1"/>
</dbReference>
<evidence type="ECO:0000313" key="9">
    <source>
        <dbReference type="Proteomes" id="UP001589536"/>
    </source>
</evidence>
<evidence type="ECO:0000313" key="8">
    <source>
        <dbReference type="EMBL" id="MFB9713494.1"/>
    </source>
</evidence>
<dbReference type="InterPro" id="IPR043133">
    <property type="entry name" value="GTP-CH-I_C/QueF"/>
</dbReference>
<feature type="domain" description="GTP cyclohydrolase I" evidence="7">
    <location>
        <begin position="52"/>
        <end position="229"/>
    </location>
</feature>
<dbReference type="PROSITE" id="PS00860">
    <property type="entry name" value="GTP_CYCLOHYDROL_1_2"/>
    <property type="match status" value="1"/>
</dbReference>
<keyword evidence="5" id="KW-0547">Nucleotide-binding</keyword>
<evidence type="ECO:0000256" key="1">
    <source>
        <dbReference type="ARBA" id="ARBA00001052"/>
    </source>
</evidence>
<evidence type="ECO:0000256" key="6">
    <source>
        <dbReference type="SAM" id="MobiDB-lite"/>
    </source>
</evidence>
<evidence type="ECO:0000256" key="2">
    <source>
        <dbReference type="ARBA" id="ARBA00005080"/>
    </source>
</evidence>
<organism evidence="8 9">
    <name type="scientific">Arthrobacter methylotrophus</name>
    <dbReference type="NCBI Taxonomy" id="121291"/>
    <lineage>
        <taxon>Bacteria</taxon>
        <taxon>Bacillati</taxon>
        <taxon>Actinomycetota</taxon>
        <taxon>Actinomycetes</taxon>
        <taxon>Micrococcales</taxon>
        <taxon>Micrococcaceae</taxon>
        <taxon>Arthrobacter</taxon>
    </lineage>
</organism>
<keyword evidence="5" id="KW-0479">Metal-binding</keyword>
<dbReference type="NCBIfam" id="NF006825">
    <property type="entry name" value="PRK09347.1-2"/>
    <property type="match status" value="1"/>
</dbReference>
<dbReference type="InterPro" id="IPR001474">
    <property type="entry name" value="GTP_CycHdrlase_I"/>
</dbReference>
<dbReference type="Gene3D" id="1.10.286.10">
    <property type="match status" value="1"/>
</dbReference>
<comment type="catalytic activity">
    <reaction evidence="1 5">
        <text>GTP + H2O = 7,8-dihydroneopterin 3'-triphosphate + formate + H(+)</text>
        <dbReference type="Rhea" id="RHEA:17473"/>
        <dbReference type="ChEBI" id="CHEBI:15377"/>
        <dbReference type="ChEBI" id="CHEBI:15378"/>
        <dbReference type="ChEBI" id="CHEBI:15740"/>
        <dbReference type="ChEBI" id="CHEBI:37565"/>
        <dbReference type="ChEBI" id="CHEBI:58462"/>
        <dbReference type="EC" id="3.5.4.16"/>
    </reaction>
</comment>
<feature type="binding site" evidence="5">
    <location>
        <position position="194"/>
    </location>
    <ligand>
        <name>Zn(2+)</name>
        <dbReference type="ChEBI" id="CHEBI:29105"/>
    </ligand>
</feature>
<keyword evidence="4 5" id="KW-0378">Hydrolase</keyword>
<dbReference type="NCBIfam" id="TIGR00063">
    <property type="entry name" value="folE"/>
    <property type="match status" value="1"/>
</dbReference>
<dbReference type="HAMAP" id="MF_00223">
    <property type="entry name" value="FolE"/>
    <property type="match status" value="1"/>
</dbReference>
<dbReference type="EC" id="3.5.4.16" evidence="5"/>
<dbReference type="GO" id="GO:0003934">
    <property type="term" value="F:GTP cyclohydrolase I activity"/>
    <property type="evidence" value="ECO:0007669"/>
    <property type="project" value="UniProtKB-EC"/>
</dbReference>
<dbReference type="Gene3D" id="3.30.1130.10">
    <property type="match status" value="1"/>
</dbReference>
<feature type="binding site" evidence="5">
    <location>
        <position position="124"/>
    </location>
    <ligand>
        <name>Zn(2+)</name>
        <dbReference type="ChEBI" id="CHEBI:29105"/>
    </ligand>
</feature>
<dbReference type="EMBL" id="JBHMBH010000012">
    <property type="protein sequence ID" value="MFB9713494.1"/>
    <property type="molecule type" value="Genomic_DNA"/>
</dbReference>
<protein>
    <recommendedName>
        <fullName evidence="5">GTP cyclohydrolase 1</fullName>
        <ecNumber evidence="5">3.5.4.16</ecNumber>
    </recommendedName>
    <alternativeName>
        <fullName evidence="5">GTP cyclohydrolase I</fullName>
        <shortName evidence="5">GTP-CH-I</shortName>
    </alternativeName>
</protein>
<dbReference type="Pfam" id="PF01227">
    <property type="entry name" value="GTP_cyclohydroI"/>
    <property type="match status" value="1"/>
</dbReference>
<dbReference type="PANTHER" id="PTHR11109:SF7">
    <property type="entry name" value="GTP CYCLOHYDROLASE 1"/>
    <property type="match status" value="1"/>
</dbReference>
<comment type="similarity">
    <text evidence="5">Belongs to the GTP cyclohydrolase I family.</text>
</comment>